<protein>
    <submittedName>
        <fullName evidence="1">Uncharacterized protein</fullName>
    </submittedName>
</protein>
<proteinExistence type="predicted"/>
<keyword evidence="2" id="KW-1185">Reference proteome</keyword>
<dbReference type="Proteomes" id="UP000197153">
    <property type="component" value="Chromosome 3"/>
</dbReference>
<dbReference type="Gene3D" id="3.30.70.120">
    <property type="match status" value="1"/>
</dbReference>
<sequence>MTSPSFPSVAPEAVHILLIECYAEFEAGMVDVLLDAGGLIDRFSISAVRLYGRDLSLPTPRDRVVGSRPGLRAVVEVRGDVQAVVGRLRHHLGRAGLSIQALQGQPLMAAGPGAMGA</sequence>
<dbReference type="KEGG" id="nao:Y958_24265"/>
<organism evidence="1 2">
    <name type="scientific">Nitrospirillum viridazoti CBAmc</name>
    <dbReference type="NCBI Taxonomy" id="1441467"/>
    <lineage>
        <taxon>Bacteria</taxon>
        <taxon>Pseudomonadati</taxon>
        <taxon>Pseudomonadota</taxon>
        <taxon>Alphaproteobacteria</taxon>
        <taxon>Rhodospirillales</taxon>
        <taxon>Azospirillaceae</taxon>
        <taxon>Nitrospirillum</taxon>
        <taxon>Nitrospirillum viridazoti</taxon>
    </lineage>
</organism>
<name>A0A248JZA9_9PROT</name>
<dbReference type="InterPro" id="IPR021634">
    <property type="entry name" value="DUF3240"/>
</dbReference>
<evidence type="ECO:0000313" key="2">
    <source>
        <dbReference type="Proteomes" id="UP000197153"/>
    </source>
</evidence>
<dbReference type="RefSeq" id="WP_040845977.1">
    <property type="nucleotide sequence ID" value="NZ_CP022112.1"/>
</dbReference>
<dbReference type="InterPro" id="IPR015867">
    <property type="entry name" value="N-reg_PII/ATP_PRibTrfase_C"/>
</dbReference>
<gene>
    <name evidence="1" type="ORF">Y958_24265</name>
</gene>
<dbReference type="AlphaFoldDB" id="A0A248JZA9"/>
<accession>A0A248JZA9</accession>
<dbReference type="Pfam" id="PF11582">
    <property type="entry name" value="DUF3240"/>
    <property type="match status" value="1"/>
</dbReference>
<dbReference type="EMBL" id="CP022112">
    <property type="protein sequence ID" value="ASG24045.1"/>
    <property type="molecule type" value="Genomic_DNA"/>
</dbReference>
<reference evidence="1 2" key="1">
    <citation type="submission" date="2017-06" db="EMBL/GenBank/DDBJ databases">
        <title>Complete genome sequence of Nitrospirillum amazonense strain CBAmC, an endophytic nitrogen-fixing and plant growth-promoting bacterium, isolated from sugarcane.</title>
        <authorList>
            <person name="Schwab S."/>
            <person name="dos Santos Teixeira K.R."/>
            <person name="Simoes Araujo J.L."/>
            <person name="Soares Vidal M."/>
            <person name="Borges de Freitas H.R."/>
            <person name="Rivello Crivelaro A.L."/>
            <person name="Bueno de Camargo Nunes A."/>
            <person name="dos Santos C.M."/>
            <person name="Palmeira da Silva Rosa D."/>
            <person name="da Silva Padilha D."/>
            <person name="da Silva E."/>
            <person name="Araujo Terra L."/>
            <person name="Soares Mendes V."/>
            <person name="Farinelli L."/>
            <person name="Magalhaes Cruz L."/>
            <person name="Baldani J.I."/>
        </authorList>
    </citation>
    <scope>NUCLEOTIDE SEQUENCE [LARGE SCALE GENOMIC DNA]</scope>
    <source>
        <strain evidence="1 2">CBAmC</strain>
    </source>
</reference>
<evidence type="ECO:0000313" key="1">
    <source>
        <dbReference type="EMBL" id="ASG24045.1"/>
    </source>
</evidence>